<evidence type="ECO:0000313" key="2">
    <source>
        <dbReference type="Proteomes" id="UP000245629"/>
    </source>
</evidence>
<dbReference type="AlphaFoldDB" id="A0A2S2D0Q8"/>
<sequence>MDNEKTARVGWINLADGAQLTALHPGPATLGVDRLQGKHVARVHQQDGPELALRADLGAHLAVDAVVLLIVNAGPGATMQLSASATSPDLSAGVVYSYQGTAYVDPAHGYAIHLLPATVTARYWEVRLTDPALQVSRAGRLVIMPLHRFAHNLRPNWSTRWEDTAEERDGAGGQMYARAGVRRRIMSADFGELTREERDTVALEVERLVGKTGDVLLVTRPHAPNLAHYTVWGKPVDTGGVNEPRLGIFSKSFQIKERRF</sequence>
<dbReference type="Proteomes" id="UP000245629">
    <property type="component" value="Plasmid unnamed5"/>
</dbReference>
<dbReference type="KEGG" id="azz:DEW08_30480"/>
<geneLocation type="plasmid" evidence="1 2">
    <name>unnamed5</name>
</geneLocation>
<name>A0A2S2D0Q8_9PROT</name>
<protein>
    <submittedName>
        <fullName evidence="1">Uncharacterized protein</fullName>
    </submittedName>
</protein>
<gene>
    <name evidence="1" type="ORF">DEW08_30480</name>
</gene>
<dbReference type="EMBL" id="CP029360">
    <property type="protein sequence ID" value="AWK90344.1"/>
    <property type="molecule type" value="Genomic_DNA"/>
</dbReference>
<organism evidence="1 2">
    <name type="scientific">Azospirillum thermophilum</name>
    <dbReference type="NCBI Taxonomy" id="2202148"/>
    <lineage>
        <taxon>Bacteria</taxon>
        <taxon>Pseudomonadati</taxon>
        <taxon>Pseudomonadota</taxon>
        <taxon>Alphaproteobacteria</taxon>
        <taxon>Rhodospirillales</taxon>
        <taxon>Azospirillaceae</taxon>
        <taxon>Azospirillum</taxon>
    </lineage>
</organism>
<dbReference type="OrthoDB" id="977800at2"/>
<accession>A0A2S2D0Q8</accession>
<keyword evidence="2" id="KW-1185">Reference proteome</keyword>
<keyword evidence="1" id="KW-0614">Plasmid</keyword>
<evidence type="ECO:0000313" key="1">
    <source>
        <dbReference type="EMBL" id="AWK90344.1"/>
    </source>
</evidence>
<proteinExistence type="predicted"/>
<reference evidence="2" key="1">
    <citation type="submission" date="2018-05" db="EMBL/GenBank/DDBJ databases">
        <title>Azospirillum thermophila sp. nov., a novel isolated from hot spring.</title>
        <authorList>
            <person name="Zhao Z."/>
        </authorList>
    </citation>
    <scope>NUCLEOTIDE SEQUENCE [LARGE SCALE GENOMIC DNA]</scope>
    <source>
        <strain evidence="2">CFH 70021</strain>
        <plasmid evidence="2">unnamed5</plasmid>
    </source>
</reference>
<dbReference type="RefSeq" id="WP_109334567.1">
    <property type="nucleotide sequence ID" value="NZ_CP029360.1"/>
</dbReference>